<name>A0A0N5B036_9BILA</name>
<feature type="domain" description="Edg1 TPR repeats region" evidence="2">
    <location>
        <begin position="54"/>
        <end position="434"/>
    </location>
</feature>
<dbReference type="Pfam" id="PF24293">
    <property type="entry name" value="TPR_Edg1"/>
    <property type="match status" value="1"/>
</dbReference>
<accession>A0A0N5B036</accession>
<evidence type="ECO:0000313" key="4">
    <source>
        <dbReference type="WBParaSite" id="SMUV_0001062701-mRNA-1"/>
    </source>
</evidence>
<reference evidence="4" key="1">
    <citation type="submission" date="2017-02" db="UniProtKB">
        <authorList>
            <consortium name="WormBaseParasite"/>
        </authorList>
    </citation>
    <scope>IDENTIFICATION</scope>
</reference>
<proteinExistence type="predicted"/>
<dbReference type="WBParaSite" id="SMUV_0001062701-mRNA-1">
    <property type="protein sequence ID" value="SMUV_0001062701-mRNA-1"/>
    <property type="gene ID" value="SMUV_0001062701"/>
</dbReference>
<keyword evidence="3" id="KW-1185">Reference proteome</keyword>
<sequence length="870" mass="98904">MDDSQKSLVTVCSSSDAHELDELQVICWQLLCKLRILPSCKSDQVVQELTTLLEDTSNFNYKLVLKFLNCLLDVSAWNDSEAIGLYFDITRTLFHKCENFNEVLFEYFDDFIRRNNAIPNWKGIYKPYSSDITNILNQLGSHTQFHDDESSLLRLSRDFAWLLLLAPKPTLWLFLNHCFEVKAIVPSALKVLRHVPALCILKLNHEGKSAVDFNKPTISIVLCVLSRMLRARKFIYSRELMSDGSMGENDWDRYIYLVAALSRGRRSAEQEEAMSGVDEAACIRNPLKDEVLSECIVTGTEILKGIVLPEIFSRRHVVPMLIMVLKLVSYYQGRRVSIISWKCDFDENLEESSSVSAPFLLRLMIDLYNENLRGGGEARDLCLRILPAFGKRLEVDEVKFSLGCVKSLLSYLNGFEWSLKYAVVTWFNVAFGSPKREIPTGLYKALADDVRRDYNQIVVDFDFTLSDCFFQSLCELASLAPQLAVDIVNKGFAVKPAGDDLFIKLSYEFMLSVLRKPCLNYDKFCAFFDVAKLLLRSLDHGVRSFMPFSITESTVYGLRLIEPLVMFGNVIIIGLSFNHGVVVCSSPDRLPVEFSIEDVDKILEYFCQMVKDHLEKEVQDLRRSRLTYVPLIKEPLDIFKDIKLDRLNRVFIQISELFFLVTMISRLYSKAMSFKQDGDSAVKLPGPLKILLLKVSQYQKEVMSYMDVPDLDQFDNDMRKEPVFYAYACGSEKAREREKGYREGTDQAKVSGSTNGQSHYDGGGTFLVVTHFPKKMGSSFSASDSDGVCDVSLSSPFTKLARNVPDVALREAVLRTISGTCGGKSMFKEAINGIKQQARLTSSYVDISGEVMNWFDWVGLWWSGVLVLQK</sequence>
<feature type="compositionally biased region" description="Polar residues" evidence="1">
    <location>
        <begin position="748"/>
        <end position="757"/>
    </location>
</feature>
<dbReference type="InterPro" id="IPR056581">
    <property type="entry name" value="TPR_Edg1"/>
</dbReference>
<dbReference type="AlphaFoldDB" id="A0A0N5B036"/>
<organism evidence="3 4">
    <name type="scientific">Syphacia muris</name>
    <dbReference type="NCBI Taxonomy" id="451379"/>
    <lineage>
        <taxon>Eukaryota</taxon>
        <taxon>Metazoa</taxon>
        <taxon>Ecdysozoa</taxon>
        <taxon>Nematoda</taxon>
        <taxon>Chromadorea</taxon>
        <taxon>Rhabditida</taxon>
        <taxon>Spirurina</taxon>
        <taxon>Oxyuridomorpha</taxon>
        <taxon>Oxyuroidea</taxon>
        <taxon>Oxyuridae</taxon>
        <taxon>Syphacia</taxon>
    </lineage>
</organism>
<dbReference type="Proteomes" id="UP000046393">
    <property type="component" value="Unplaced"/>
</dbReference>
<evidence type="ECO:0000256" key="1">
    <source>
        <dbReference type="SAM" id="MobiDB-lite"/>
    </source>
</evidence>
<evidence type="ECO:0000259" key="2">
    <source>
        <dbReference type="Pfam" id="PF24293"/>
    </source>
</evidence>
<protein>
    <submittedName>
        <fullName evidence="4">SpoU_methylase domain-containing protein</fullName>
    </submittedName>
</protein>
<feature type="region of interest" description="Disordered" evidence="1">
    <location>
        <begin position="737"/>
        <end position="757"/>
    </location>
</feature>
<evidence type="ECO:0000313" key="3">
    <source>
        <dbReference type="Proteomes" id="UP000046393"/>
    </source>
</evidence>
<feature type="compositionally biased region" description="Basic and acidic residues" evidence="1">
    <location>
        <begin position="737"/>
        <end position="746"/>
    </location>
</feature>